<dbReference type="PROSITE" id="PS50850">
    <property type="entry name" value="MFS"/>
    <property type="match status" value="1"/>
</dbReference>
<dbReference type="AlphaFoldDB" id="A0A8H7QAJ7"/>
<evidence type="ECO:0000256" key="6">
    <source>
        <dbReference type="ARBA" id="ARBA00023136"/>
    </source>
</evidence>
<evidence type="ECO:0000259" key="10">
    <source>
        <dbReference type="PROSITE" id="PS50850"/>
    </source>
</evidence>
<evidence type="ECO:0000256" key="7">
    <source>
        <dbReference type="RuleBase" id="RU003346"/>
    </source>
</evidence>
<keyword evidence="4 9" id="KW-0812">Transmembrane</keyword>
<dbReference type="GO" id="GO:0016020">
    <property type="term" value="C:membrane"/>
    <property type="evidence" value="ECO:0007669"/>
    <property type="project" value="UniProtKB-SubCell"/>
</dbReference>
<feature type="transmembrane region" description="Helical" evidence="9">
    <location>
        <begin position="437"/>
        <end position="457"/>
    </location>
</feature>
<evidence type="ECO:0000313" key="11">
    <source>
        <dbReference type="EMBL" id="KAG2188530.1"/>
    </source>
</evidence>
<dbReference type="OrthoDB" id="4142200at2759"/>
<dbReference type="PANTHER" id="PTHR48022">
    <property type="entry name" value="PLASTIDIC GLUCOSE TRANSPORTER 4"/>
    <property type="match status" value="1"/>
</dbReference>
<organism evidence="11 12">
    <name type="scientific">Umbelopsis vinacea</name>
    <dbReference type="NCBI Taxonomy" id="44442"/>
    <lineage>
        <taxon>Eukaryota</taxon>
        <taxon>Fungi</taxon>
        <taxon>Fungi incertae sedis</taxon>
        <taxon>Mucoromycota</taxon>
        <taxon>Mucoromycotina</taxon>
        <taxon>Umbelopsidomycetes</taxon>
        <taxon>Umbelopsidales</taxon>
        <taxon>Umbelopsidaceae</taxon>
        <taxon>Umbelopsis</taxon>
    </lineage>
</organism>
<dbReference type="InterPro" id="IPR003663">
    <property type="entry name" value="Sugar/inositol_transpt"/>
</dbReference>
<keyword evidence="3 7" id="KW-0813">Transport</keyword>
<evidence type="ECO:0000256" key="2">
    <source>
        <dbReference type="ARBA" id="ARBA00010992"/>
    </source>
</evidence>
<dbReference type="Proteomes" id="UP000612746">
    <property type="component" value="Unassembled WGS sequence"/>
</dbReference>
<dbReference type="PRINTS" id="PR00171">
    <property type="entry name" value="SUGRTRNSPORT"/>
</dbReference>
<dbReference type="Gene3D" id="1.20.1250.20">
    <property type="entry name" value="MFS general substrate transporter like domains"/>
    <property type="match status" value="1"/>
</dbReference>
<evidence type="ECO:0000256" key="1">
    <source>
        <dbReference type="ARBA" id="ARBA00004141"/>
    </source>
</evidence>
<keyword evidence="5 9" id="KW-1133">Transmembrane helix</keyword>
<dbReference type="InterPro" id="IPR020846">
    <property type="entry name" value="MFS_dom"/>
</dbReference>
<feature type="transmembrane region" description="Helical" evidence="9">
    <location>
        <begin position="194"/>
        <end position="213"/>
    </location>
</feature>
<dbReference type="FunFam" id="1.20.1250.20:FF:000026">
    <property type="entry name" value="MFS quinate transporter QutD"/>
    <property type="match status" value="1"/>
</dbReference>
<feature type="region of interest" description="Disordered" evidence="8">
    <location>
        <begin position="490"/>
        <end position="516"/>
    </location>
</feature>
<evidence type="ECO:0000313" key="12">
    <source>
        <dbReference type="Proteomes" id="UP000612746"/>
    </source>
</evidence>
<keyword evidence="6 9" id="KW-0472">Membrane</keyword>
<dbReference type="InterPro" id="IPR050360">
    <property type="entry name" value="MFS_Sugar_Transporters"/>
</dbReference>
<comment type="similarity">
    <text evidence="2 7">Belongs to the major facilitator superfamily. Sugar transporter (TC 2.A.1.1) family.</text>
</comment>
<evidence type="ECO:0000256" key="9">
    <source>
        <dbReference type="SAM" id="Phobius"/>
    </source>
</evidence>
<feature type="transmembrane region" description="Helical" evidence="9">
    <location>
        <begin position="159"/>
        <end position="179"/>
    </location>
</feature>
<comment type="caution">
    <text evidence="11">The sequence shown here is derived from an EMBL/GenBank/DDBJ whole genome shotgun (WGS) entry which is preliminary data.</text>
</comment>
<dbReference type="SUPFAM" id="SSF103473">
    <property type="entry name" value="MFS general substrate transporter"/>
    <property type="match status" value="1"/>
</dbReference>
<feature type="transmembrane region" description="Helical" evidence="9">
    <location>
        <begin position="24"/>
        <end position="42"/>
    </location>
</feature>
<dbReference type="EMBL" id="JAEPRA010000002">
    <property type="protein sequence ID" value="KAG2188530.1"/>
    <property type="molecule type" value="Genomic_DNA"/>
</dbReference>
<dbReference type="PANTHER" id="PTHR48022:SF2">
    <property type="entry name" value="PLASTIDIC GLUCOSE TRANSPORTER 4"/>
    <property type="match status" value="1"/>
</dbReference>
<keyword evidence="12" id="KW-1185">Reference proteome</keyword>
<dbReference type="PROSITE" id="PS00217">
    <property type="entry name" value="SUGAR_TRANSPORT_2"/>
    <property type="match status" value="1"/>
</dbReference>
<name>A0A8H7QAJ7_9FUNG</name>
<feature type="transmembrane region" description="Helical" evidence="9">
    <location>
        <begin position="313"/>
        <end position="334"/>
    </location>
</feature>
<feature type="transmembrane region" description="Helical" evidence="9">
    <location>
        <begin position="69"/>
        <end position="90"/>
    </location>
</feature>
<reference evidence="11" key="1">
    <citation type="submission" date="2020-12" db="EMBL/GenBank/DDBJ databases">
        <title>Metabolic potential, ecology and presence of endohyphal bacteria is reflected in genomic diversity of Mucoromycotina.</title>
        <authorList>
            <person name="Muszewska A."/>
            <person name="Okrasinska A."/>
            <person name="Steczkiewicz K."/>
            <person name="Drgas O."/>
            <person name="Orlowska M."/>
            <person name="Perlinska-Lenart U."/>
            <person name="Aleksandrzak-Piekarczyk T."/>
            <person name="Szatraj K."/>
            <person name="Zielenkiewicz U."/>
            <person name="Pilsyk S."/>
            <person name="Malc E."/>
            <person name="Mieczkowski P."/>
            <person name="Kruszewska J.S."/>
            <person name="Biernat P."/>
            <person name="Pawlowska J."/>
        </authorList>
    </citation>
    <scope>NUCLEOTIDE SEQUENCE</scope>
    <source>
        <strain evidence="11">WA0000051536</strain>
    </source>
</reference>
<feature type="transmembrane region" description="Helical" evidence="9">
    <location>
        <begin position="102"/>
        <end position="120"/>
    </location>
</feature>
<protein>
    <recommendedName>
        <fullName evidence="10">Major facilitator superfamily (MFS) profile domain-containing protein</fullName>
    </recommendedName>
</protein>
<dbReference type="InterPro" id="IPR005829">
    <property type="entry name" value="Sugar_transporter_CS"/>
</dbReference>
<dbReference type="Pfam" id="PF00083">
    <property type="entry name" value="Sugar_tr"/>
    <property type="match status" value="1"/>
</dbReference>
<feature type="transmembrane region" description="Helical" evidence="9">
    <location>
        <begin position="376"/>
        <end position="402"/>
    </location>
</feature>
<gene>
    <name evidence="11" type="ORF">INT44_001284</name>
</gene>
<dbReference type="InterPro" id="IPR036259">
    <property type="entry name" value="MFS_trans_sf"/>
</dbReference>
<feature type="transmembrane region" description="Helical" evidence="9">
    <location>
        <begin position="343"/>
        <end position="364"/>
    </location>
</feature>
<accession>A0A8H7QAJ7</accession>
<dbReference type="NCBIfam" id="TIGR00879">
    <property type="entry name" value="SP"/>
    <property type="match status" value="1"/>
</dbReference>
<feature type="transmembrane region" description="Helical" evidence="9">
    <location>
        <begin position="414"/>
        <end position="431"/>
    </location>
</feature>
<sequence>MELRRSPALVDSFSGMLAASKGEIVYKSSIAVIALIYLFAYINRYDQGVMSGIIVMPYWTHYFDNPNDVMTGFIVSIYLLGAFVGGLFAGPISERIGRKRSIQLASIIFTLGSALQAGAISTQMLLGGRFVQGLGIGMYSMNVPVYQSELSPPHLRGRFVALQQLSIVTGIMIAFWLGYGCSFIQSDASWRLPLALQILPSILLFFGMFVLPYSPRWLVDKNRNEEALHTLARLHAEGNTEDPYVVQEYNEIVAYVKFERENAVRTYRDLFSKQNRRRVMLAVGIQSMQQWTGINAAPLIFKGAGLDGTASQLLATGLNGVVSVIATIPAVMFIDRWGRVKTLLVGGTGMGITMLLAGALLGAYPHTDAGPNNLGAQYFAIVMMYFFTICFSSSWGPCGWIYPAEIFPNRVSTAANYLMNFVIGEITPIMLSRITFWTYIFFCLTNFACVIILYFFYPETRGLSLEQMEVLFGGAGADVVRQVENGEYGANTEKQAHTQADSESETEPKSNVETTD</sequence>
<feature type="domain" description="Major facilitator superfamily (MFS) profile" evidence="10">
    <location>
        <begin position="32"/>
        <end position="461"/>
    </location>
</feature>
<evidence type="ECO:0000256" key="3">
    <source>
        <dbReference type="ARBA" id="ARBA00022448"/>
    </source>
</evidence>
<evidence type="ECO:0000256" key="8">
    <source>
        <dbReference type="SAM" id="MobiDB-lite"/>
    </source>
</evidence>
<proteinExistence type="inferred from homology"/>
<evidence type="ECO:0000256" key="5">
    <source>
        <dbReference type="ARBA" id="ARBA00022989"/>
    </source>
</evidence>
<evidence type="ECO:0000256" key="4">
    <source>
        <dbReference type="ARBA" id="ARBA00022692"/>
    </source>
</evidence>
<dbReference type="GO" id="GO:0005351">
    <property type="term" value="F:carbohydrate:proton symporter activity"/>
    <property type="evidence" value="ECO:0007669"/>
    <property type="project" value="TreeGrafter"/>
</dbReference>
<comment type="subcellular location">
    <subcellularLocation>
        <location evidence="1">Membrane</location>
        <topology evidence="1">Multi-pass membrane protein</topology>
    </subcellularLocation>
</comment>
<dbReference type="InterPro" id="IPR005828">
    <property type="entry name" value="MFS_sugar_transport-like"/>
</dbReference>
<dbReference type="PROSITE" id="PS00216">
    <property type="entry name" value="SUGAR_TRANSPORT_1"/>
    <property type="match status" value="1"/>
</dbReference>